<dbReference type="InterPro" id="IPR018513">
    <property type="entry name" value="Cell_synthase_bac"/>
</dbReference>
<comment type="function">
    <text evidence="1">Binds the cellulose synthase activator, bis-(3'-5') cyclic diguanylic acid (c-di-GMP).</text>
</comment>
<keyword evidence="1" id="KW-0135">Cellulose biosynthesis</keyword>
<evidence type="ECO:0000313" key="2">
    <source>
        <dbReference type="EMBL" id="CAB3739059.1"/>
    </source>
</evidence>
<evidence type="ECO:0000313" key="5">
    <source>
        <dbReference type="Proteomes" id="UP000494205"/>
    </source>
</evidence>
<comment type="subcellular location">
    <subcellularLocation>
        <location evidence="1">Cell inner membrane</location>
    </subcellularLocation>
</comment>
<dbReference type="EMBL" id="CADIJZ010000039">
    <property type="protein sequence ID" value="CAB3739059.1"/>
    <property type="molecule type" value="Genomic_DNA"/>
</dbReference>
<dbReference type="GO" id="GO:0030244">
    <property type="term" value="P:cellulose biosynthetic process"/>
    <property type="evidence" value="ECO:0007669"/>
    <property type="project" value="UniProtKB-KW"/>
</dbReference>
<dbReference type="OrthoDB" id="7315676at2"/>
<dbReference type="EMBL" id="PNXY01000045">
    <property type="protein sequence ID" value="PMS21928.1"/>
    <property type="molecule type" value="Genomic_DNA"/>
</dbReference>
<comment type="subunit">
    <text evidence="1">Tightly associated with the cellulose synthase catalytic subunit.</text>
</comment>
<evidence type="ECO:0000256" key="1">
    <source>
        <dbReference type="RuleBase" id="RU365021"/>
    </source>
</evidence>
<evidence type="ECO:0000313" key="3">
    <source>
        <dbReference type="EMBL" id="PMS21928.1"/>
    </source>
</evidence>
<feature type="transmembrane region" description="Helical" evidence="1">
    <location>
        <begin position="633"/>
        <end position="653"/>
    </location>
</feature>
<keyword evidence="1" id="KW-1003">Cell membrane</keyword>
<dbReference type="UniPathway" id="UPA00694"/>
<sequence>MMTIHRSTTAALLVAASLFASLATQTAAGKESASSQPVVKRSIAIAELGFTDGANFGSLGGTQEFFFPVPRAARVTSATLSLGYDEASPFDGRRSVLIQVGERTVVSRALPAGHDRQMIEVPLGAGDFAGDFVKVSVIYSGAFTNDRCADVRSANDRFTVLPETALKLNVAQDSLNQVSTVLTLMPGRIAVGIPERKLTEREAAAVISAVRLFKARGREVEVVPLTQLLARPGADDSAWQRGDVVIASPQDFGDRLHADAASSTATSAASVVRLADGPGLLLSGSDPQIAANLLGSDWQIAAADHAIRVDAMQPMPRSQDRLTFDKLGLATPVSHVPGEAVWTASFSARDIPPGRWPAALNLDLGIGEDGSEIPAVANVFVNGRFIASTRAAKQGITHLYAKLPHGLVSLDNQVRVVVQRQSRTGDCTYLPANFPAQLLGSSALELGSAEQPAHDFFSVASNARDQLTVVVRDPAAETQRTALQTLGIVAADLVPTGTPIVVKYATSDSLPETSSAFVAWGNFRFAGADSPVRIDAGKVLVRTRAGTPLFSLDGTRSTLIAQIVTPPGAPSGIWLSHPGASAMPAPQTVGLDRGNVAFVDQTGVTLALSTEREKLIEVTYPESTSWRAVITRYRVWLIGAVWLLITLTVVVALQRIQRRRQRERGEQ</sequence>
<keyword evidence="1" id="KW-0732">Signal</keyword>
<dbReference type="Pfam" id="PF03170">
    <property type="entry name" value="BcsB"/>
    <property type="match status" value="1"/>
</dbReference>
<organism evidence="2 5">
    <name type="scientific">Paraburkholderia rhynchosiae</name>
    <dbReference type="NCBI Taxonomy" id="487049"/>
    <lineage>
        <taxon>Bacteria</taxon>
        <taxon>Pseudomonadati</taxon>
        <taxon>Pseudomonadota</taxon>
        <taxon>Betaproteobacteria</taxon>
        <taxon>Burkholderiales</taxon>
        <taxon>Burkholderiaceae</taxon>
        <taxon>Paraburkholderia</taxon>
    </lineage>
</organism>
<name>A0A2N7VXR8_9BURK</name>
<protein>
    <recommendedName>
        <fullName evidence="1">Cyclic di-GMP-binding protein</fullName>
    </recommendedName>
    <alternativeName>
        <fullName evidence="1">Cellulose synthase regulatory subunit</fullName>
    </alternativeName>
</protein>
<dbReference type="GO" id="GO:0005886">
    <property type="term" value="C:plasma membrane"/>
    <property type="evidence" value="ECO:0007669"/>
    <property type="project" value="UniProtKB-SubCell"/>
</dbReference>
<dbReference type="Proteomes" id="UP000494205">
    <property type="component" value="Unassembled WGS sequence"/>
</dbReference>
<dbReference type="GO" id="GO:0006011">
    <property type="term" value="P:UDP-alpha-D-glucose metabolic process"/>
    <property type="evidence" value="ECO:0007669"/>
    <property type="project" value="InterPro"/>
</dbReference>
<feature type="chain" id="PRO_5044354964" description="Cyclic di-GMP-binding protein" evidence="1">
    <location>
        <begin position="23"/>
        <end position="667"/>
    </location>
</feature>
<comment type="pathway">
    <text evidence="1">Glycan metabolism; bacterial cellulose biosynthesis.</text>
</comment>
<reference evidence="3 4" key="1">
    <citation type="submission" date="2018-01" db="EMBL/GenBank/DDBJ databases">
        <title>Whole genome analyses suggest that Burkholderia sensu lato contains two further novel genera in the rhizoxinica-symbiotica group Mycetohabitans gen. nov., and Trinickia gen. nov.: implications for the evolution of diazotrophy and nodulation in the Burkholderiaceae.</title>
        <authorList>
            <person name="Estrada-de los Santos P."/>
            <person name="Palmer M."/>
            <person name="Chavez-Ramirez B."/>
            <person name="Beukes C."/>
            <person name="Steenkamp E.T."/>
            <person name="Hirsch A.M."/>
            <person name="Manyaka P."/>
            <person name="Maluk M."/>
            <person name="Lafos M."/>
            <person name="Crook M."/>
            <person name="Gross E."/>
            <person name="Simon M.F."/>
            <person name="Bueno dos Reis Junior F."/>
            <person name="Poole P.S."/>
            <person name="Venter S.N."/>
            <person name="James E.K."/>
        </authorList>
    </citation>
    <scope>NUCLEOTIDE SEQUENCE [LARGE SCALE GENOMIC DNA]</scope>
    <source>
        <strain evidence="3 4">WSM 3937</strain>
    </source>
</reference>
<dbReference type="AlphaFoldDB" id="A0A2N7VXR8"/>
<gene>
    <name evidence="3" type="ORF">C0Z16_33310</name>
    <name evidence="2" type="ORF">LMG27174_06519</name>
</gene>
<keyword evidence="1" id="KW-0997">Cell inner membrane</keyword>
<dbReference type="RefSeq" id="WP_102636263.1">
    <property type="nucleotide sequence ID" value="NZ_CADIJZ010000039.1"/>
</dbReference>
<evidence type="ECO:0000313" key="4">
    <source>
        <dbReference type="Proteomes" id="UP000235659"/>
    </source>
</evidence>
<keyword evidence="1" id="KW-0812">Transmembrane</keyword>
<comment type="similarity">
    <text evidence="1">Belongs to the AcsB/BcsB family.</text>
</comment>
<keyword evidence="1" id="KW-0472">Membrane</keyword>
<keyword evidence="4" id="KW-1185">Reference proteome</keyword>
<keyword evidence="1" id="KW-1133">Transmembrane helix</keyword>
<proteinExistence type="inferred from homology"/>
<feature type="signal peptide" evidence="1">
    <location>
        <begin position="1"/>
        <end position="22"/>
    </location>
</feature>
<keyword evidence="1" id="KW-0973">c-di-GMP</keyword>
<dbReference type="Proteomes" id="UP000235659">
    <property type="component" value="Unassembled WGS sequence"/>
</dbReference>
<dbReference type="Gene3D" id="2.60.120.260">
    <property type="entry name" value="Galactose-binding domain-like"/>
    <property type="match status" value="1"/>
</dbReference>
<accession>A0A2N7VXR8</accession>
<reference evidence="2 5" key="2">
    <citation type="submission" date="2020-04" db="EMBL/GenBank/DDBJ databases">
        <authorList>
            <person name="De Canck E."/>
        </authorList>
    </citation>
    <scope>NUCLEOTIDE SEQUENCE [LARGE SCALE GENOMIC DNA]</scope>
    <source>
        <strain evidence="2 5">LMG 27174</strain>
    </source>
</reference>